<dbReference type="InterPro" id="IPR036397">
    <property type="entry name" value="RNaseH_sf"/>
</dbReference>
<dbReference type="InterPro" id="IPR002156">
    <property type="entry name" value="RNaseH_domain"/>
</dbReference>
<dbReference type="GO" id="GO:0000287">
    <property type="term" value="F:magnesium ion binding"/>
    <property type="evidence" value="ECO:0007669"/>
    <property type="project" value="UniProtKB-UniRule"/>
</dbReference>
<dbReference type="SUPFAM" id="SSF55658">
    <property type="entry name" value="L9 N-domain-like"/>
    <property type="match status" value="2"/>
</dbReference>
<dbReference type="AlphaFoldDB" id="A0A2A9PKY8"/>
<keyword evidence="7 10" id="KW-0255">Endonuclease</keyword>
<dbReference type="PIRSF" id="PIRSF036852">
    <property type="entry name" value="Ribonuclease_H1_euk"/>
    <property type="match status" value="1"/>
</dbReference>
<dbReference type="InterPro" id="IPR012337">
    <property type="entry name" value="RNaseH-like_sf"/>
</dbReference>
<evidence type="ECO:0000256" key="4">
    <source>
        <dbReference type="ARBA" id="ARBA00012180"/>
    </source>
</evidence>
<dbReference type="STRING" id="268505.A0A2A9PKY8"/>
<keyword evidence="5 10" id="KW-0540">Nuclease</keyword>
<evidence type="ECO:0000256" key="11">
    <source>
        <dbReference type="SAM" id="MobiDB-lite"/>
    </source>
</evidence>
<dbReference type="InterPro" id="IPR009027">
    <property type="entry name" value="Ribosomal_bL9/RNase_H1_N"/>
</dbReference>
<comment type="function">
    <text evidence="10">Endonuclease that specifically degrades the RNA of RNA-DNA hybrids.</text>
</comment>
<dbReference type="GO" id="GO:0004523">
    <property type="term" value="F:RNA-DNA hybrid ribonuclease activity"/>
    <property type="evidence" value="ECO:0007669"/>
    <property type="project" value="UniProtKB-UniRule"/>
</dbReference>
<dbReference type="GO" id="GO:0043137">
    <property type="term" value="P:DNA replication, removal of RNA primer"/>
    <property type="evidence" value="ECO:0007669"/>
    <property type="project" value="TreeGrafter"/>
</dbReference>
<dbReference type="Pfam" id="PF01693">
    <property type="entry name" value="Cauli_VI"/>
    <property type="match status" value="2"/>
</dbReference>
<dbReference type="Pfam" id="PF00075">
    <property type="entry name" value="RNase_H"/>
    <property type="match status" value="1"/>
</dbReference>
<keyword evidence="8 10" id="KW-0378">Hydrolase</keyword>
<feature type="region of interest" description="Disordered" evidence="11">
    <location>
        <begin position="1"/>
        <end position="22"/>
    </location>
</feature>
<dbReference type="EC" id="3.1.26.4" evidence="4 10"/>
<keyword evidence="6 10" id="KW-0479">Metal-binding</keyword>
<dbReference type="EMBL" id="LAZP02000066">
    <property type="protein sequence ID" value="PFH61553.1"/>
    <property type="molecule type" value="Genomic_DNA"/>
</dbReference>
<dbReference type="FunFam" id="3.30.420.10:FF:000090">
    <property type="entry name" value="Ribonuclease H"/>
    <property type="match status" value="1"/>
</dbReference>
<dbReference type="OrthoDB" id="407198at2759"/>
<dbReference type="GO" id="GO:0003676">
    <property type="term" value="F:nucleic acid binding"/>
    <property type="evidence" value="ECO:0007669"/>
    <property type="project" value="UniProtKB-UniRule"/>
</dbReference>
<sequence length="340" mass="37094">MNKKRPALAAVPNPSKKRRTDNLPKFYAVKAGFKPGVYMAYSDCQRQTAGFKGAVFKSFTSRDDAEAFVAGKKVAADAGEPDKFYAVAVGSPTGIYTDWSDAAAAIKGVKGPKYKRFGSRAEAVAYIKQFGSRETIEALGDMGYANGDEDSDEEDEDDDDEDDEDEDDDDPLQLSGGKKRVMAASSEDMLKIYTDGSSLANGKVGCRAGVGVYFGDGDVRNVSERLEGELQTNQRAELMAMLRALQIAPRSQTVQIVSDSQYSINCVTQWAVGWKLKDWMTATGEKVKNQDIIRAVLDKIDERTLAGANTYFHWVKGHSSDRGNQAADRLAVRGAKIGFV</sequence>
<comment type="caution">
    <text evidence="13">The sequence shown here is derived from an EMBL/GenBank/DDBJ whole genome shotgun (WGS) entry which is preliminary data.</text>
</comment>
<keyword evidence="9 10" id="KW-0460">Magnesium</keyword>
<accession>A0A2A9PKY8</accession>
<evidence type="ECO:0000313" key="13">
    <source>
        <dbReference type="EMBL" id="PFH61553.1"/>
    </source>
</evidence>
<dbReference type="InterPro" id="IPR037056">
    <property type="entry name" value="RNase_H1_N_sf"/>
</dbReference>
<comment type="catalytic activity">
    <reaction evidence="1 10">
        <text>Endonucleolytic cleavage to 5'-phosphomonoester.</text>
        <dbReference type="EC" id="3.1.26.4"/>
    </reaction>
</comment>
<dbReference type="PANTHER" id="PTHR10642:SF26">
    <property type="entry name" value="RIBONUCLEASE H1"/>
    <property type="match status" value="1"/>
</dbReference>
<dbReference type="PANTHER" id="PTHR10642">
    <property type="entry name" value="RIBONUCLEASE H1"/>
    <property type="match status" value="1"/>
</dbReference>
<feature type="domain" description="RNase H type-1" evidence="12">
    <location>
        <begin position="186"/>
        <end position="336"/>
    </location>
</feature>
<evidence type="ECO:0000256" key="3">
    <source>
        <dbReference type="ARBA" id="ARBA00005300"/>
    </source>
</evidence>
<evidence type="ECO:0000259" key="12">
    <source>
        <dbReference type="PROSITE" id="PS50879"/>
    </source>
</evidence>
<dbReference type="FunFam" id="3.40.970.10:FF:000001">
    <property type="entry name" value="Ribonuclease H1"/>
    <property type="match status" value="1"/>
</dbReference>
<dbReference type="Gene3D" id="3.40.970.10">
    <property type="entry name" value="Ribonuclease H1, N-terminal domain"/>
    <property type="match status" value="2"/>
</dbReference>
<evidence type="ECO:0000256" key="6">
    <source>
        <dbReference type="ARBA" id="ARBA00022723"/>
    </source>
</evidence>
<comment type="similarity">
    <text evidence="3 10">Belongs to the RNase H family.</text>
</comment>
<feature type="region of interest" description="Disordered" evidence="11">
    <location>
        <begin position="142"/>
        <end position="176"/>
    </location>
</feature>
<dbReference type="InterPro" id="IPR011320">
    <property type="entry name" value="RNase_H1_N"/>
</dbReference>
<dbReference type="Proteomes" id="UP000037136">
    <property type="component" value="Unassembled WGS sequence"/>
</dbReference>
<evidence type="ECO:0000256" key="8">
    <source>
        <dbReference type="ARBA" id="ARBA00022801"/>
    </source>
</evidence>
<feature type="compositionally biased region" description="Acidic residues" evidence="11">
    <location>
        <begin position="147"/>
        <end position="171"/>
    </location>
</feature>
<evidence type="ECO:0000256" key="9">
    <source>
        <dbReference type="ARBA" id="ARBA00022842"/>
    </source>
</evidence>
<evidence type="ECO:0000313" key="14">
    <source>
        <dbReference type="Proteomes" id="UP000037136"/>
    </source>
</evidence>
<organism evidence="13 14">
    <name type="scientific">Ophiocordyceps unilateralis</name>
    <name type="common">Zombie-ant fungus</name>
    <name type="synonym">Torrubia unilateralis</name>
    <dbReference type="NCBI Taxonomy" id="268505"/>
    <lineage>
        <taxon>Eukaryota</taxon>
        <taxon>Fungi</taxon>
        <taxon>Dikarya</taxon>
        <taxon>Ascomycota</taxon>
        <taxon>Pezizomycotina</taxon>
        <taxon>Sordariomycetes</taxon>
        <taxon>Hypocreomycetidae</taxon>
        <taxon>Hypocreales</taxon>
        <taxon>Ophiocordycipitaceae</taxon>
        <taxon>Ophiocordyceps</taxon>
    </lineage>
</organism>
<reference evidence="13 14" key="2">
    <citation type="journal article" date="2017" name="Sci. Rep.">
        <title>Ant-infecting Ophiocordyceps genomes reveal a high diversity of potential behavioral manipulation genes and a possible major role for enterotoxins.</title>
        <authorList>
            <person name="de Bekker C."/>
            <person name="Ohm R.A."/>
            <person name="Evans H.C."/>
            <person name="Brachmann A."/>
            <person name="Hughes D.P."/>
        </authorList>
    </citation>
    <scope>NUCLEOTIDE SEQUENCE [LARGE SCALE GENOMIC DNA]</scope>
    <source>
        <strain evidence="13 14">SC16a</strain>
    </source>
</reference>
<evidence type="ECO:0000256" key="5">
    <source>
        <dbReference type="ARBA" id="ARBA00022722"/>
    </source>
</evidence>
<name>A0A2A9PKY8_OPHUN</name>
<evidence type="ECO:0000256" key="2">
    <source>
        <dbReference type="ARBA" id="ARBA00001946"/>
    </source>
</evidence>
<comment type="cofactor">
    <cofactor evidence="2 10">
        <name>Mg(2+)</name>
        <dbReference type="ChEBI" id="CHEBI:18420"/>
    </cofactor>
</comment>
<protein>
    <recommendedName>
        <fullName evidence="4 10">Ribonuclease H</fullName>
        <shortName evidence="10">RNase H</shortName>
        <ecNumber evidence="4 10">3.1.26.4</ecNumber>
    </recommendedName>
</protein>
<evidence type="ECO:0000256" key="10">
    <source>
        <dbReference type="PIRNR" id="PIRNR036852"/>
    </source>
</evidence>
<dbReference type="SUPFAM" id="SSF53098">
    <property type="entry name" value="Ribonuclease H-like"/>
    <property type="match status" value="1"/>
</dbReference>
<evidence type="ECO:0000256" key="1">
    <source>
        <dbReference type="ARBA" id="ARBA00000077"/>
    </source>
</evidence>
<proteinExistence type="inferred from homology"/>
<dbReference type="InterPro" id="IPR017067">
    <property type="entry name" value="RNase_H1_euk"/>
</dbReference>
<dbReference type="InterPro" id="IPR050092">
    <property type="entry name" value="RNase_H"/>
</dbReference>
<dbReference type="PROSITE" id="PS50879">
    <property type="entry name" value="RNASE_H_1"/>
    <property type="match status" value="1"/>
</dbReference>
<evidence type="ECO:0000256" key="7">
    <source>
        <dbReference type="ARBA" id="ARBA00022759"/>
    </source>
</evidence>
<keyword evidence="14" id="KW-1185">Reference proteome</keyword>
<dbReference type="Gene3D" id="3.30.420.10">
    <property type="entry name" value="Ribonuclease H-like superfamily/Ribonuclease H"/>
    <property type="match status" value="1"/>
</dbReference>
<reference evidence="13 14" key="1">
    <citation type="journal article" date="2015" name="BMC Genomics">
        <title>Gene expression during zombie ant biting behavior reflects the complexity underlying fungal parasitic behavioral manipulation.</title>
        <authorList>
            <person name="de Bekker C."/>
            <person name="Ohm R.A."/>
            <person name="Loreto R.G."/>
            <person name="Sebastian A."/>
            <person name="Albert I."/>
            <person name="Merrow M."/>
            <person name="Brachmann A."/>
            <person name="Hughes D.P."/>
        </authorList>
    </citation>
    <scope>NUCLEOTIDE SEQUENCE [LARGE SCALE GENOMIC DNA]</scope>
    <source>
        <strain evidence="13 14">SC16a</strain>
    </source>
</reference>
<gene>
    <name evidence="13" type="ORF">XA68_17056</name>
</gene>
<dbReference type="CDD" id="cd09280">
    <property type="entry name" value="RNase_HI_eukaryote_like"/>
    <property type="match status" value="1"/>
</dbReference>